<sequence>MGDFVHFAKLPTELRLMIFHYALPKTTGLPIPDFNTLYPYRKGCWHRRPVSKSDARYRFVEPEKPNLTFCFDLLKAQAHSPLFFVNHEARSVALAWYHEQNSKEKSPFDPEYGVLFIDQSSWRDFLQEPKDRIRELDIMGWQDPNIQRIAVTDDFFLGNTETVQDILDFFDPWPMILYVIANAPKGLFTDPKELHCRWQIHEFDYDKRRPLVWHQEEVKFISWGRGFADADDFLDEDEVEIEEEYEYLECPSQDLIQGLYSREIQNFEIHPAWVDRQ</sequence>
<organism evidence="2 3">
    <name type="scientific">Talaromyces pinophilus</name>
    <name type="common">Penicillium pinophilum</name>
    <dbReference type="NCBI Taxonomy" id="128442"/>
    <lineage>
        <taxon>Eukaryota</taxon>
        <taxon>Fungi</taxon>
        <taxon>Dikarya</taxon>
        <taxon>Ascomycota</taxon>
        <taxon>Pezizomycotina</taxon>
        <taxon>Eurotiomycetes</taxon>
        <taxon>Eurotiomycetidae</taxon>
        <taxon>Eurotiales</taxon>
        <taxon>Trichocomaceae</taxon>
        <taxon>Talaromyces</taxon>
        <taxon>Talaromyces sect. Talaromyces</taxon>
    </lineage>
</organism>
<evidence type="ECO:0000313" key="3">
    <source>
        <dbReference type="Proteomes" id="UP000053095"/>
    </source>
</evidence>
<accession>A0A6V8HGT9</accession>
<comment type="caution">
    <text evidence="2">The sequence shown here is derived from an EMBL/GenBank/DDBJ whole genome shotgun (WGS) entry which is preliminary data.</text>
</comment>
<gene>
    <name evidence="2" type="ORF">TCE0_041f13981</name>
</gene>
<dbReference type="EMBL" id="DF933837">
    <property type="protein sequence ID" value="GAM41109.1"/>
    <property type="molecule type" value="Genomic_DNA"/>
</dbReference>
<evidence type="ECO:0000259" key="1">
    <source>
        <dbReference type="Pfam" id="PF20150"/>
    </source>
</evidence>
<name>A0A6V8HGT9_TALPI</name>
<reference evidence="3" key="1">
    <citation type="journal article" date="2015" name="Genome Announc.">
        <title>Draft genome sequence of Talaromyces cellulolyticus strain Y-94, a source of lignocellulosic biomass-degrading enzymes.</title>
        <authorList>
            <person name="Fujii T."/>
            <person name="Koike H."/>
            <person name="Sawayama S."/>
            <person name="Yano S."/>
            <person name="Inoue H."/>
        </authorList>
    </citation>
    <scope>NUCLEOTIDE SEQUENCE [LARGE SCALE GENOMIC DNA]</scope>
    <source>
        <strain evidence="3">Y-94</strain>
    </source>
</reference>
<protein>
    <recommendedName>
        <fullName evidence="1">2EXR domain-containing protein</fullName>
    </recommendedName>
</protein>
<dbReference type="AlphaFoldDB" id="A0A6V8HGT9"/>
<proteinExistence type="predicted"/>
<keyword evidence="3" id="KW-1185">Reference proteome</keyword>
<dbReference type="Pfam" id="PF20150">
    <property type="entry name" value="2EXR"/>
    <property type="match status" value="1"/>
</dbReference>
<feature type="domain" description="2EXR" evidence="1">
    <location>
        <begin position="4"/>
        <end position="106"/>
    </location>
</feature>
<dbReference type="Proteomes" id="UP000053095">
    <property type="component" value="Unassembled WGS sequence"/>
</dbReference>
<evidence type="ECO:0000313" key="2">
    <source>
        <dbReference type="EMBL" id="GAM41109.1"/>
    </source>
</evidence>
<dbReference type="InterPro" id="IPR045518">
    <property type="entry name" value="2EXR"/>
</dbReference>